<dbReference type="Proteomes" id="UP000268014">
    <property type="component" value="Unassembled WGS sequence"/>
</dbReference>
<organism evidence="3">
    <name type="scientific">Haemonchus placei</name>
    <name type="common">Barber's pole worm</name>
    <dbReference type="NCBI Taxonomy" id="6290"/>
    <lineage>
        <taxon>Eukaryota</taxon>
        <taxon>Metazoa</taxon>
        <taxon>Ecdysozoa</taxon>
        <taxon>Nematoda</taxon>
        <taxon>Chromadorea</taxon>
        <taxon>Rhabditida</taxon>
        <taxon>Rhabditina</taxon>
        <taxon>Rhabditomorpha</taxon>
        <taxon>Strongyloidea</taxon>
        <taxon>Trichostrongylidae</taxon>
        <taxon>Haemonchus</taxon>
    </lineage>
</organism>
<accession>A0A0N4W1T3</accession>
<evidence type="ECO:0000313" key="2">
    <source>
        <dbReference type="Proteomes" id="UP000268014"/>
    </source>
</evidence>
<evidence type="ECO:0000313" key="1">
    <source>
        <dbReference type="EMBL" id="VDO21326.1"/>
    </source>
</evidence>
<dbReference type="EMBL" id="UZAF01016134">
    <property type="protein sequence ID" value="VDO21326.1"/>
    <property type="molecule type" value="Genomic_DNA"/>
</dbReference>
<protein>
    <submittedName>
        <fullName evidence="1 3">Uncharacterized protein</fullName>
    </submittedName>
</protein>
<dbReference type="WBParaSite" id="HPLM_0000362901-mRNA-1">
    <property type="protein sequence ID" value="HPLM_0000362901-mRNA-1"/>
    <property type="gene ID" value="HPLM_0000362901"/>
</dbReference>
<keyword evidence="2" id="KW-1185">Reference proteome</keyword>
<dbReference type="AlphaFoldDB" id="A0A0N4W1T3"/>
<reference evidence="1 2" key="2">
    <citation type="submission" date="2018-11" db="EMBL/GenBank/DDBJ databases">
        <authorList>
            <consortium name="Pathogen Informatics"/>
        </authorList>
    </citation>
    <scope>NUCLEOTIDE SEQUENCE [LARGE SCALE GENOMIC DNA]</scope>
    <source>
        <strain evidence="1 2">MHpl1</strain>
    </source>
</reference>
<evidence type="ECO:0000313" key="3">
    <source>
        <dbReference type="WBParaSite" id="HPLM_0000362901-mRNA-1"/>
    </source>
</evidence>
<name>A0A0N4W1T3_HAEPC</name>
<reference evidence="3" key="1">
    <citation type="submission" date="2017-02" db="UniProtKB">
        <authorList>
            <consortium name="WormBaseParasite"/>
        </authorList>
    </citation>
    <scope>IDENTIFICATION</scope>
</reference>
<dbReference type="OrthoDB" id="10253736at2759"/>
<sequence length="113" mass="12874">MNSMLFVYWENFRAVTRDLFSFSPTKFAVRGIMECLQMELRDRGREGVICSTADRPLLRADQGLSMGQLARASPSLYVQKREAVTGSPAYFLLPLHRRLFCDLFNGRGNGHVL</sequence>
<gene>
    <name evidence="1" type="ORF">HPLM_LOCUS3621</name>
</gene>
<proteinExistence type="predicted"/>